<gene>
    <name evidence="1" type="ORF">T9A_02761</name>
</gene>
<comment type="caution">
    <text evidence="1">The sequence shown here is derived from an EMBL/GenBank/DDBJ whole genome shotgun (WGS) entry which is preliminary data.</text>
</comment>
<accession>A0ABR4W9Y4</accession>
<sequence>MLTLALVAPASHAASPVAPFSLDYSLKSEGIPFTVTATRTLKPMQDGLWKMEVQAKNWLGEIRETTLFDWQQCIPESTFYGYYRRGLGRVKEAKLHLDREAGVAASERTDKPTRNYPITDQATDELSVSLALQCSLQAGQRDIKLQVADERSMEAHRYRVVGEEHLNIDGKQVETVKVQRQRGTNSKRQTYMWFAPQHDYLLVQLLQENSDGDHVMKLQSIEGD</sequence>
<protein>
    <recommendedName>
        <fullName evidence="3">DUF3108 domain-containing protein</fullName>
    </recommendedName>
</protein>
<dbReference type="Proteomes" id="UP000029443">
    <property type="component" value="Unassembled WGS sequence"/>
</dbReference>
<dbReference type="Pfam" id="PF11306">
    <property type="entry name" value="DUF3108"/>
    <property type="match status" value="1"/>
</dbReference>
<keyword evidence="2" id="KW-1185">Reference proteome</keyword>
<dbReference type="RefSeq" id="WP_232222123.1">
    <property type="nucleotide sequence ID" value="NZ_ARXU01000013.1"/>
</dbReference>
<evidence type="ECO:0000313" key="2">
    <source>
        <dbReference type="Proteomes" id="UP000029443"/>
    </source>
</evidence>
<dbReference type="InterPro" id="IPR021457">
    <property type="entry name" value="DUF3108"/>
</dbReference>
<proteinExistence type="predicted"/>
<reference evidence="1 2" key="1">
    <citation type="submission" date="2012-09" db="EMBL/GenBank/DDBJ databases">
        <title>Genome Sequence of alkane-degrading Bacterium Alcanivorax jadensis T9.</title>
        <authorList>
            <person name="Lai Q."/>
            <person name="Shao Z."/>
        </authorList>
    </citation>
    <scope>NUCLEOTIDE SEQUENCE [LARGE SCALE GENOMIC DNA]</scope>
    <source>
        <strain evidence="1 2">T9</strain>
    </source>
</reference>
<organism evidence="1 2">
    <name type="scientific">Alcanivorax jadensis T9</name>
    <dbReference type="NCBI Taxonomy" id="1177181"/>
    <lineage>
        <taxon>Bacteria</taxon>
        <taxon>Pseudomonadati</taxon>
        <taxon>Pseudomonadota</taxon>
        <taxon>Gammaproteobacteria</taxon>
        <taxon>Oceanospirillales</taxon>
        <taxon>Alcanivoracaceae</taxon>
        <taxon>Alcanivorax</taxon>
    </lineage>
</organism>
<dbReference type="EMBL" id="ARXU01000013">
    <property type="protein sequence ID" value="KGD60188.1"/>
    <property type="molecule type" value="Genomic_DNA"/>
</dbReference>
<name>A0ABR4W9Y4_9GAMM</name>
<evidence type="ECO:0000313" key="1">
    <source>
        <dbReference type="EMBL" id="KGD60188.1"/>
    </source>
</evidence>
<evidence type="ECO:0008006" key="3">
    <source>
        <dbReference type="Google" id="ProtNLM"/>
    </source>
</evidence>